<evidence type="ECO:0000313" key="3">
    <source>
        <dbReference type="EMBL" id="KAF1963758.1"/>
    </source>
</evidence>
<protein>
    <submittedName>
        <fullName evidence="3">NAD(P)-binding protein</fullName>
    </submittedName>
</protein>
<dbReference type="InterPro" id="IPR051783">
    <property type="entry name" value="NAD(P)-dependent_oxidoreduct"/>
</dbReference>
<evidence type="ECO:0000256" key="1">
    <source>
        <dbReference type="SAM" id="MobiDB-lite"/>
    </source>
</evidence>
<dbReference type="GO" id="GO:0005737">
    <property type="term" value="C:cytoplasm"/>
    <property type="evidence" value="ECO:0007669"/>
    <property type="project" value="TreeGrafter"/>
</dbReference>
<accession>A0A6A5UG49</accession>
<proteinExistence type="predicted"/>
<dbReference type="SUPFAM" id="SSF51735">
    <property type="entry name" value="NAD(P)-binding Rossmann-fold domains"/>
    <property type="match status" value="1"/>
</dbReference>
<dbReference type="AlphaFoldDB" id="A0A6A5UG49"/>
<dbReference type="Proteomes" id="UP000800035">
    <property type="component" value="Unassembled WGS sequence"/>
</dbReference>
<dbReference type="Gene3D" id="3.40.50.720">
    <property type="entry name" value="NAD(P)-binding Rossmann-like Domain"/>
    <property type="match status" value="1"/>
</dbReference>
<evidence type="ECO:0000259" key="2">
    <source>
        <dbReference type="Pfam" id="PF01370"/>
    </source>
</evidence>
<feature type="domain" description="NAD-dependent epimerase/dehydratase" evidence="2">
    <location>
        <begin position="6"/>
        <end position="151"/>
    </location>
</feature>
<name>A0A6A5UG49_9PLEO</name>
<keyword evidence="4" id="KW-1185">Reference proteome</keyword>
<feature type="region of interest" description="Disordered" evidence="1">
    <location>
        <begin position="298"/>
        <end position="317"/>
    </location>
</feature>
<dbReference type="OrthoDB" id="2735536at2759"/>
<dbReference type="EMBL" id="ML976977">
    <property type="protein sequence ID" value="KAF1963758.1"/>
    <property type="molecule type" value="Genomic_DNA"/>
</dbReference>
<dbReference type="PANTHER" id="PTHR48079:SF9">
    <property type="entry name" value="PUTATIVE-RELATED"/>
    <property type="match status" value="1"/>
</dbReference>
<dbReference type="Pfam" id="PF01370">
    <property type="entry name" value="Epimerase"/>
    <property type="match status" value="1"/>
</dbReference>
<dbReference type="InterPro" id="IPR036291">
    <property type="entry name" value="NAD(P)-bd_dom_sf"/>
</dbReference>
<reference evidence="3" key="1">
    <citation type="journal article" date="2020" name="Stud. Mycol.">
        <title>101 Dothideomycetes genomes: a test case for predicting lifestyles and emergence of pathogens.</title>
        <authorList>
            <person name="Haridas S."/>
            <person name="Albert R."/>
            <person name="Binder M."/>
            <person name="Bloem J."/>
            <person name="Labutti K."/>
            <person name="Salamov A."/>
            <person name="Andreopoulos B."/>
            <person name="Baker S."/>
            <person name="Barry K."/>
            <person name="Bills G."/>
            <person name="Bluhm B."/>
            <person name="Cannon C."/>
            <person name="Castanera R."/>
            <person name="Culley D."/>
            <person name="Daum C."/>
            <person name="Ezra D."/>
            <person name="Gonzalez J."/>
            <person name="Henrissat B."/>
            <person name="Kuo A."/>
            <person name="Liang C."/>
            <person name="Lipzen A."/>
            <person name="Lutzoni F."/>
            <person name="Magnuson J."/>
            <person name="Mondo S."/>
            <person name="Nolan M."/>
            <person name="Ohm R."/>
            <person name="Pangilinan J."/>
            <person name="Park H.-J."/>
            <person name="Ramirez L."/>
            <person name="Alfaro M."/>
            <person name="Sun H."/>
            <person name="Tritt A."/>
            <person name="Yoshinaga Y."/>
            <person name="Zwiers L.-H."/>
            <person name="Turgeon B."/>
            <person name="Goodwin S."/>
            <person name="Spatafora J."/>
            <person name="Crous P."/>
            <person name="Grigoriev I."/>
        </authorList>
    </citation>
    <scope>NUCLEOTIDE SEQUENCE</scope>
    <source>
        <strain evidence="3">CBS 675.92</strain>
    </source>
</reference>
<evidence type="ECO:0000313" key="4">
    <source>
        <dbReference type="Proteomes" id="UP000800035"/>
    </source>
</evidence>
<gene>
    <name evidence="3" type="ORF">CC80DRAFT_433597</name>
</gene>
<sequence>MTRRRILVTGANNLVGSHILRRLLTYDVSVRAVVESSEQVQSLRQQYPAWSHPRLDFAVVSHQELLSPNAFEQSIADRQEPFDTIVHTVTADPADEADCLARFVNLETESLTNFLRTVKLAGPQVQRVVFATSLSPFARWLVDPQVERSPSGGTPSHSRAASIDSEYVLATCQASDNIVHDALRKWMRDVRAHFDLVYLTAPSVYGPSIRPLQNSSDLQEANRRIWNICSNDSSERMTSPPYGIDYFADVRDLAFASVESAFVAQAGNKRFVISAGTMPSGSVIADLLIHRFPELASRVRPEGSPPRRTQSREENSPLDFVDTHLAATVLGLVHYRKVEDTLTDLAQQILELHRRKEWKRVIQS</sequence>
<dbReference type="PANTHER" id="PTHR48079">
    <property type="entry name" value="PROTEIN YEEZ"/>
    <property type="match status" value="1"/>
</dbReference>
<dbReference type="GO" id="GO:0004029">
    <property type="term" value="F:aldehyde dehydrogenase (NAD+) activity"/>
    <property type="evidence" value="ECO:0007669"/>
    <property type="project" value="TreeGrafter"/>
</dbReference>
<organism evidence="3 4">
    <name type="scientific">Byssothecium circinans</name>
    <dbReference type="NCBI Taxonomy" id="147558"/>
    <lineage>
        <taxon>Eukaryota</taxon>
        <taxon>Fungi</taxon>
        <taxon>Dikarya</taxon>
        <taxon>Ascomycota</taxon>
        <taxon>Pezizomycotina</taxon>
        <taxon>Dothideomycetes</taxon>
        <taxon>Pleosporomycetidae</taxon>
        <taxon>Pleosporales</taxon>
        <taxon>Massarineae</taxon>
        <taxon>Massarinaceae</taxon>
        <taxon>Byssothecium</taxon>
    </lineage>
</organism>
<dbReference type="InterPro" id="IPR001509">
    <property type="entry name" value="Epimerase_deHydtase"/>
</dbReference>